<dbReference type="SFLD" id="SFLDS00019">
    <property type="entry name" value="Glutathione_Transferase_(cytos"/>
    <property type="match status" value="1"/>
</dbReference>
<reference evidence="2 4" key="1">
    <citation type="submission" date="2019-03" db="EMBL/GenBank/DDBJ databases">
        <title>Genomic Encyclopedia of Type Strains, Phase IV (KMG-IV): sequencing the most valuable type-strain genomes for metagenomic binning, comparative biology and taxonomic classification.</title>
        <authorList>
            <person name="Goeker M."/>
        </authorList>
    </citation>
    <scope>NUCLEOTIDE SEQUENCE [LARGE SCALE GENOMIC DNA]</scope>
    <source>
        <strain evidence="2 4">DSM 17474</strain>
    </source>
</reference>
<dbReference type="Pfam" id="PF17172">
    <property type="entry name" value="GST_N_4"/>
    <property type="match status" value="1"/>
</dbReference>
<reference evidence="3" key="2">
    <citation type="submission" date="2021-12" db="EMBL/GenBank/DDBJ databases">
        <authorList>
            <person name="Veyrier F.J."/>
        </authorList>
    </citation>
    <scope>NUCLEOTIDE SEQUENCE</scope>
    <source>
        <strain evidence="3">1258/02</strain>
    </source>
</reference>
<dbReference type="PROSITE" id="PS50404">
    <property type="entry name" value="GST_NTER"/>
    <property type="match status" value="1"/>
</dbReference>
<dbReference type="SUPFAM" id="SSF47616">
    <property type="entry name" value="GST C-terminal domain-like"/>
    <property type="match status" value="1"/>
</dbReference>
<protein>
    <submittedName>
        <fullName evidence="2 3">Glutathione S-transferase</fullName>
    </submittedName>
</protein>
<reference evidence="3" key="3">
    <citation type="journal article" date="2022" name="Res Sq">
        <title>Evolution of multicellular longitudinally dividing oral cavity symbionts (Neisseriaceae).</title>
        <authorList>
            <person name="Nyongesa S."/>
            <person name="Weber P."/>
            <person name="Bernet E."/>
            <person name="Pullido F."/>
            <person name="Nieckarz M."/>
            <person name="Delaby M."/>
            <person name="Nieves C."/>
            <person name="Viehboeck T."/>
            <person name="Krause N."/>
            <person name="Rivera-Millot A."/>
            <person name="Nakamura A."/>
            <person name="Vischer N."/>
            <person name="VanNieuwenhze M."/>
            <person name="Brun Y."/>
            <person name="Cava F."/>
            <person name="Bulgheresi S."/>
            <person name="Veyrier F."/>
        </authorList>
    </citation>
    <scope>NUCLEOTIDE SEQUENCE</scope>
    <source>
        <strain evidence="3">1258/02</strain>
    </source>
</reference>
<evidence type="ECO:0000313" key="2">
    <source>
        <dbReference type="EMBL" id="TCP03608.1"/>
    </source>
</evidence>
<name>A0AAE9KH62_9NEIS</name>
<gene>
    <name evidence="2" type="ORF">EV680_12018</name>
    <name evidence="3" type="ORF">LVJ78_07560</name>
</gene>
<dbReference type="InterPro" id="IPR033468">
    <property type="entry name" value="Metaxin_GST"/>
</dbReference>
<dbReference type="Proteomes" id="UP000829756">
    <property type="component" value="Chromosome"/>
</dbReference>
<proteinExistence type="predicted"/>
<accession>A0AAE9KH62</accession>
<dbReference type="EMBL" id="CP091507">
    <property type="protein sequence ID" value="UOO78572.1"/>
    <property type="molecule type" value="Genomic_DNA"/>
</dbReference>
<dbReference type="Gene3D" id="3.40.30.10">
    <property type="entry name" value="Glutaredoxin"/>
    <property type="match status" value="1"/>
</dbReference>
<dbReference type="InterPro" id="IPR050931">
    <property type="entry name" value="Mito_Protein_Transport_Metaxin"/>
</dbReference>
<dbReference type="InterPro" id="IPR040079">
    <property type="entry name" value="Glutathione_S-Trfase"/>
</dbReference>
<dbReference type="PANTHER" id="PTHR12289">
    <property type="entry name" value="METAXIN RELATED"/>
    <property type="match status" value="1"/>
</dbReference>
<dbReference type="Gene3D" id="1.20.1050.10">
    <property type="match status" value="1"/>
</dbReference>
<keyword evidence="4" id="KW-1185">Reference proteome</keyword>
<feature type="domain" description="GST N-terminal" evidence="1">
    <location>
        <begin position="1"/>
        <end position="78"/>
    </location>
</feature>
<dbReference type="InterPro" id="IPR036249">
    <property type="entry name" value="Thioredoxin-like_sf"/>
</dbReference>
<dbReference type="Proteomes" id="UP000294721">
    <property type="component" value="Unassembled WGS sequence"/>
</dbReference>
<dbReference type="Pfam" id="PF17171">
    <property type="entry name" value="GST_C_6"/>
    <property type="match status" value="1"/>
</dbReference>
<dbReference type="EMBL" id="SLXE01000020">
    <property type="protein sequence ID" value="TCP03608.1"/>
    <property type="molecule type" value="Genomic_DNA"/>
</dbReference>
<organism evidence="3 5">
    <name type="scientific">Uruburuella suis</name>
    <dbReference type="NCBI Taxonomy" id="252130"/>
    <lineage>
        <taxon>Bacteria</taxon>
        <taxon>Pseudomonadati</taxon>
        <taxon>Pseudomonadota</taxon>
        <taxon>Betaproteobacteria</taxon>
        <taxon>Neisseriales</taxon>
        <taxon>Neisseriaceae</taxon>
        <taxon>Uruburuella</taxon>
    </lineage>
</organism>
<evidence type="ECO:0000313" key="3">
    <source>
        <dbReference type="EMBL" id="UOO78572.1"/>
    </source>
</evidence>
<dbReference type="CDD" id="cd03193">
    <property type="entry name" value="GST_C_Metaxin"/>
    <property type="match status" value="1"/>
</dbReference>
<dbReference type="SUPFAM" id="SSF52833">
    <property type="entry name" value="Thioredoxin-like"/>
    <property type="match status" value="1"/>
</dbReference>
<dbReference type="KEGG" id="usu:LVJ78_07560"/>
<dbReference type="AlphaFoldDB" id="A0AAE9KH62"/>
<dbReference type="InterPro" id="IPR012336">
    <property type="entry name" value="Thioredoxin-like_fold"/>
</dbReference>
<evidence type="ECO:0000313" key="5">
    <source>
        <dbReference type="Proteomes" id="UP000829756"/>
    </source>
</evidence>
<dbReference type="RefSeq" id="WP_132954229.1">
    <property type="nucleotide sequence ID" value="NZ_CP091507.1"/>
</dbReference>
<dbReference type="SFLD" id="SFLDG01180">
    <property type="entry name" value="SUF1"/>
    <property type="match status" value="1"/>
</dbReference>
<evidence type="ECO:0000259" key="1">
    <source>
        <dbReference type="PROSITE" id="PS50404"/>
    </source>
</evidence>
<dbReference type="InterPro" id="IPR004045">
    <property type="entry name" value="Glutathione_S-Trfase_N"/>
</dbReference>
<dbReference type="SFLD" id="SFLDG01200">
    <property type="entry name" value="SUF1.1"/>
    <property type="match status" value="1"/>
</dbReference>
<sequence length="234" mass="26391">MLKLFTLPGAGAIRSSSPFSWKAESLLRLAKLPYEKEYVADFSKMPKGKVPVLQDGEQWIADSHFIAQYLKTQYQFDLDRTLSAEQKAIGHAFSRMVEEHLYWTSVYNRFVDPIGKPFMMQAMFDGVPSEQAEEIFAVLQANVIKQMQGHGIGRHSLDEIYRLGFADLDAISDYLGHKSYLFGDEITSADVAIVPVIASLIQTPIDTEIARYARAKANLAAYVERFDHAVFGEE</sequence>
<dbReference type="PANTHER" id="PTHR12289:SF41">
    <property type="entry name" value="FAILED AXON CONNECTIONS-RELATED"/>
    <property type="match status" value="1"/>
</dbReference>
<dbReference type="InterPro" id="IPR036282">
    <property type="entry name" value="Glutathione-S-Trfase_C_sf"/>
</dbReference>
<evidence type="ECO:0000313" key="4">
    <source>
        <dbReference type="Proteomes" id="UP000294721"/>
    </source>
</evidence>
<dbReference type="InterPro" id="IPR026928">
    <property type="entry name" value="FAX/IsoI-like"/>
</dbReference>